<dbReference type="PANTHER" id="PTHR31766:SF8">
    <property type="entry name" value="TLC DOMAIN-CONTAINING PROTEIN"/>
    <property type="match status" value="1"/>
</dbReference>
<evidence type="ECO:0000259" key="6">
    <source>
        <dbReference type="SMART" id="SM00724"/>
    </source>
</evidence>
<dbReference type="Proteomes" id="UP000306102">
    <property type="component" value="Unassembled WGS sequence"/>
</dbReference>
<proteinExistence type="predicted"/>
<dbReference type="EMBL" id="SDRB02012093">
    <property type="protein sequence ID" value="THF98976.1"/>
    <property type="molecule type" value="Genomic_DNA"/>
</dbReference>
<dbReference type="GO" id="GO:0016020">
    <property type="term" value="C:membrane"/>
    <property type="evidence" value="ECO:0007669"/>
    <property type="project" value="UniProtKB-SubCell"/>
</dbReference>
<evidence type="ECO:0000313" key="7">
    <source>
        <dbReference type="EMBL" id="THF98976.1"/>
    </source>
</evidence>
<feature type="transmembrane region" description="Helical" evidence="5">
    <location>
        <begin position="177"/>
        <end position="198"/>
    </location>
</feature>
<dbReference type="SMART" id="SM00724">
    <property type="entry name" value="TLC"/>
    <property type="match status" value="1"/>
</dbReference>
<feature type="transmembrane region" description="Helical" evidence="5">
    <location>
        <begin position="80"/>
        <end position="99"/>
    </location>
</feature>
<keyword evidence="8" id="KW-1185">Reference proteome</keyword>
<gene>
    <name evidence="7" type="ORF">TEA_029571</name>
</gene>
<sequence length="324" mass="36159">METLSPPTLPLFFSFFITIYLFGYFKIFKSWTGICRPEASSCLISLAHGTPAFLLSTLSLHNHHPTTTFASPNTHFQNTILNYSIAYFIADTLHYLLFVPTDVLFIIHHVATLYVLATCRFLVGHGAIAILSLLALAEVTSACQNAWSLSKLARTAVSPPCSAAAGGGAVYELLSPVFYGFYTVVRGVFGPIFVYRIWREKEERADEDEDEDEGKGLIGHANTDSVIHLGIAISKFDFEHSSVIYLHGFGTLRLYRGLRALDSSSLFYSVILLRFFYRSAIHLEIVISKFNFEHSSMDLGIFVLFNQSSYSLNTLMVKPAAISY</sequence>
<dbReference type="InterPro" id="IPR040327">
    <property type="entry name" value="At5g14285-like"/>
</dbReference>
<keyword evidence="2 5" id="KW-0812">Transmembrane</keyword>
<feature type="transmembrane region" description="Helical" evidence="5">
    <location>
        <begin position="40"/>
        <end position="60"/>
    </location>
</feature>
<keyword evidence="4 5" id="KW-0472">Membrane</keyword>
<keyword evidence="3 5" id="KW-1133">Transmembrane helix</keyword>
<feature type="transmembrane region" description="Helical" evidence="5">
    <location>
        <begin position="12"/>
        <end position="28"/>
    </location>
</feature>
<evidence type="ECO:0000256" key="1">
    <source>
        <dbReference type="ARBA" id="ARBA00004141"/>
    </source>
</evidence>
<organism evidence="7 8">
    <name type="scientific">Camellia sinensis var. sinensis</name>
    <name type="common">China tea</name>
    <dbReference type="NCBI Taxonomy" id="542762"/>
    <lineage>
        <taxon>Eukaryota</taxon>
        <taxon>Viridiplantae</taxon>
        <taxon>Streptophyta</taxon>
        <taxon>Embryophyta</taxon>
        <taxon>Tracheophyta</taxon>
        <taxon>Spermatophyta</taxon>
        <taxon>Magnoliopsida</taxon>
        <taxon>eudicotyledons</taxon>
        <taxon>Gunneridae</taxon>
        <taxon>Pentapetalae</taxon>
        <taxon>asterids</taxon>
        <taxon>Ericales</taxon>
        <taxon>Theaceae</taxon>
        <taxon>Camellia</taxon>
    </lineage>
</organism>
<comment type="subcellular location">
    <subcellularLocation>
        <location evidence="1">Membrane</location>
        <topology evidence="1">Multi-pass membrane protein</topology>
    </subcellularLocation>
</comment>
<reference evidence="7 8" key="1">
    <citation type="journal article" date="2018" name="Proc. Natl. Acad. Sci. U.S.A.">
        <title>Draft genome sequence of Camellia sinensis var. sinensis provides insights into the evolution of the tea genome and tea quality.</title>
        <authorList>
            <person name="Wei C."/>
            <person name="Yang H."/>
            <person name="Wang S."/>
            <person name="Zhao J."/>
            <person name="Liu C."/>
            <person name="Gao L."/>
            <person name="Xia E."/>
            <person name="Lu Y."/>
            <person name="Tai Y."/>
            <person name="She G."/>
            <person name="Sun J."/>
            <person name="Cao H."/>
            <person name="Tong W."/>
            <person name="Gao Q."/>
            <person name="Li Y."/>
            <person name="Deng W."/>
            <person name="Jiang X."/>
            <person name="Wang W."/>
            <person name="Chen Q."/>
            <person name="Zhang S."/>
            <person name="Li H."/>
            <person name="Wu J."/>
            <person name="Wang P."/>
            <person name="Li P."/>
            <person name="Shi C."/>
            <person name="Zheng F."/>
            <person name="Jian J."/>
            <person name="Huang B."/>
            <person name="Shan D."/>
            <person name="Shi M."/>
            <person name="Fang C."/>
            <person name="Yue Y."/>
            <person name="Li F."/>
            <person name="Li D."/>
            <person name="Wei S."/>
            <person name="Han B."/>
            <person name="Jiang C."/>
            <person name="Yin Y."/>
            <person name="Xia T."/>
            <person name="Zhang Z."/>
            <person name="Bennetzen J.L."/>
            <person name="Zhao S."/>
            <person name="Wan X."/>
        </authorList>
    </citation>
    <scope>NUCLEOTIDE SEQUENCE [LARGE SCALE GENOMIC DNA]</scope>
    <source>
        <strain evidence="8">cv. Shuchazao</strain>
        <tissue evidence="7">Leaf</tissue>
    </source>
</reference>
<feature type="domain" description="TLC" evidence="6">
    <location>
        <begin position="34"/>
        <end position="281"/>
    </location>
</feature>
<dbReference type="PANTHER" id="PTHR31766">
    <property type="entry name" value="GLABROUS1 ENHANCER-BINDING PROTEIN-LIKE 2"/>
    <property type="match status" value="1"/>
</dbReference>
<evidence type="ECO:0000256" key="3">
    <source>
        <dbReference type="ARBA" id="ARBA00022989"/>
    </source>
</evidence>
<evidence type="ECO:0000313" key="8">
    <source>
        <dbReference type="Proteomes" id="UP000306102"/>
    </source>
</evidence>
<dbReference type="InterPro" id="IPR006634">
    <property type="entry name" value="TLC-dom"/>
</dbReference>
<protein>
    <recommendedName>
        <fullName evidence="6">TLC domain-containing protein</fullName>
    </recommendedName>
</protein>
<feature type="transmembrane region" description="Helical" evidence="5">
    <location>
        <begin position="111"/>
        <end position="137"/>
    </location>
</feature>
<evidence type="ECO:0000256" key="4">
    <source>
        <dbReference type="ARBA" id="ARBA00023136"/>
    </source>
</evidence>
<comment type="caution">
    <text evidence="7">The sequence shown here is derived from an EMBL/GenBank/DDBJ whole genome shotgun (WGS) entry which is preliminary data.</text>
</comment>
<evidence type="ECO:0000256" key="2">
    <source>
        <dbReference type="ARBA" id="ARBA00022692"/>
    </source>
</evidence>
<evidence type="ECO:0000256" key="5">
    <source>
        <dbReference type="SAM" id="Phobius"/>
    </source>
</evidence>
<dbReference type="Pfam" id="PF03798">
    <property type="entry name" value="TRAM_LAG1_CLN8"/>
    <property type="match status" value="1"/>
</dbReference>
<name>A0A4V3WK09_CAMSN</name>
<dbReference type="AlphaFoldDB" id="A0A4V3WK09"/>
<accession>A0A4V3WK09</accession>